<name>A0ABR0FXQ9_9PEZI</name>
<reference evidence="1 2" key="1">
    <citation type="journal article" date="2023" name="bioRxiv">
        <title>High-quality genome assemblies of four members of thePodospora anserinaspecies complex.</title>
        <authorList>
            <person name="Ament-Velasquez S.L."/>
            <person name="Vogan A.A."/>
            <person name="Wallerman O."/>
            <person name="Hartmann F."/>
            <person name="Gautier V."/>
            <person name="Silar P."/>
            <person name="Giraud T."/>
            <person name="Johannesson H."/>
        </authorList>
    </citation>
    <scope>NUCLEOTIDE SEQUENCE [LARGE SCALE GENOMIC DNA]</scope>
    <source>
        <strain evidence="1 2">CBS 112042</strain>
    </source>
</reference>
<gene>
    <name evidence="1" type="ORF">QC761_104350</name>
</gene>
<organism evidence="1 2">
    <name type="scientific">Podospora bellae-mahoneyi</name>
    <dbReference type="NCBI Taxonomy" id="2093777"/>
    <lineage>
        <taxon>Eukaryota</taxon>
        <taxon>Fungi</taxon>
        <taxon>Dikarya</taxon>
        <taxon>Ascomycota</taxon>
        <taxon>Pezizomycotina</taxon>
        <taxon>Sordariomycetes</taxon>
        <taxon>Sordariomycetidae</taxon>
        <taxon>Sordariales</taxon>
        <taxon>Podosporaceae</taxon>
        <taxon>Podospora</taxon>
    </lineage>
</organism>
<proteinExistence type="predicted"/>
<dbReference type="Proteomes" id="UP001322138">
    <property type="component" value="Unassembled WGS sequence"/>
</dbReference>
<sequence length="133" mass="15064">MGNRPNCVGQCVRNRRRPAAMSLRIGSCPFFLCHTLSPSEASLIETEKKRCKQHHRVDCFRCKTNAPHIHIQYIDKNIFGLLLHWRKNWGRFGGCCLFPGAASLVPPSESDGWIRPVYREGITSVRGGALPEF</sequence>
<comment type="caution">
    <text evidence="1">The sequence shown here is derived from an EMBL/GenBank/DDBJ whole genome shotgun (WGS) entry which is preliminary data.</text>
</comment>
<dbReference type="GeneID" id="87893173"/>
<dbReference type="EMBL" id="JAFFGZ010000001">
    <property type="protein sequence ID" value="KAK4647780.1"/>
    <property type="molecule type" value="Genomic_DNA"/>
</dbReference>
<evidence type="ECO:0000313" key="1">
    <source>
        <dbReference type="EMBL" id="KAK4647780.1"/>
    </source>
</evidence>
<accession>A0ABR0FXQ9</accession>
<keyword evidence="2" id="KW-1185">Reference proteome</keyword>
<protein>
    <submittedName>
        <fullName evidence="1">Uncharacterized protein</fullName>
    </submittedName>
</protein>
<evidence type="ECO:0000313" key="2">
    <source>
        <dbReference type="Proteomes" id="UP001322138"/>
    </source>
</evidence>
<dbReference type="RefSeq" id="XP_062736756.1">
    <property type="nucleotide sequence ID" value="XM_062873691.1"/>
</dbReference>